<name>A0AAV1TF26_9STRA</name>
<dbReference type="EMBL" id="CAKLBY020000043">
    <property type="protein sequence ID" value="CAK7915510.1"/>
    <property type="molecule type" value="Genomic_DNA"/>
</dbReference>
<proteinExistence type="predicted"/>
<reference evidence="1" key="1">
    <citation type="submission" date="2024-01" db="EMBL/GenBank/DDBJ databases">
        <authorList>
            <person name="Webb A."/>
        </authorList>
    </citation>
    <scope>NUCLEOTIDE SEQUENCE</scope>
    <source>
        <strain evidence="1">Pm1</strain>
    </source>
</reference>
<protein>
    <submittedName>
        <fullName evidence="1">Uncharacterized protein</fullName>
    </submittedName>
</protein>
<comment type="caution">
    <text evidence="1">The sequence shown here is derived from an EMBL/GenBank/DDBJ whole genome shotgun (WGS) entry which is preliminary data.</text>
</comment>
<sequence>MEAELVAALEMARELLGLREMLSKFGVGLVLPMKRFVANQEVIIRISG</sequence>
<evidence type="ECO:0000313" key="2">
    <source>
        <dbReference type="Proteomes" id="UP001162060"/>
    </source>
</evidence>
<organism evidence="1 2">
    <name type="scientific">Peronospora matthiolae</name>
    <dbReference type="NCBI Taxonomy" id="2874970"/>
    <lineage>
        <taxon>Eukaryota</taxon>
        <taxon>Sar</taxon>
        <taxon>Stramenopiles</taxon>
        <taxon>Oomycota</taxon>
        <taxon>Peronosporomycetes</taxon>
        <taxon>Peronosporales</taxon>
        <taxon>Peronosporaceae</taxon>
        <taxon>Peronospora</taxon>
    </lineage>
</organism>
<gene>
    <name evidence="1" type="ORF">PM001_LOCUS5207</name>
</gene>
<dbReference type="AlphaFoldDB" id="A0AAV1TF26"/>
<accession>A0AAV1TF26</accession>
<dbReference type="Proteomes" id="UP001162060">
    <property type="component" value="Unassembled WGS sequence"/>
</dbReference>
<evidence type="ECO:0000313" key="1">
    <source>
        <dbReference type="EMBL" id="CAK7915510.1"/>
    </source>
</evidence>